<name>A0A0F9DS50_9ZZZZ</name>
<feature type="non-terminal residue" evidence="3">
    <location>
        <position position="1"/>
    </location>
</feature>
<gene>
    <name evidence="3" type="ORF">LCGC14_2244160</name>
</gene>
<proteinExistence type="predicted"/>
<feature type="region of interest" description="Disordered" evidence="1">
    <location>
        <begin position="263"/>
        <end position="289"/>
    </location>
</feature>
<dbReference type="PANTHER" id="PTHR22946">
    <property type="entry name" value="DIENELACTONE HYDROLASE DOMAIN-CONTAINING PROTEIN-RELATED"/>
    <property type="match status" value="1"/>
</dbReference>
<dbReference type="InterPro" id="IPR050261">
    <property type="entry name" value="FrsA_esterase"/>
</dbReference>
<dbReference type="Pfam" id="PF05448">
    <property type="entry name" value="AXE1"/>
    <property type="match status" value="1"/>
</dbReference>
<dbReference type="AlphaFoldDB" id="A0A0F9DS50"/>
<feature type="domain" description="Acetyl xylan esterase" evidence="2">
    <location>
        <begin position="5"/>
        <end position="170"/>
    </location>
</feature>
<organism evidence="3">
    <name type="scientific">marine sediment metagenome</name>
    <dbReference type="NCBI Taxonomy" id="412755"/>
    <lineage>
        <taxon>unclassified sequences</taxon>
        <taxon>metagenomes</taxon>
        <taxon>ecological metagenomes</taxon>
    </lineage>
</organism>
<dbReference type="SUPFAM" id="SSF53474">
    <property type="entry name" value="alpha/beta-Hydrolases"/>
    <property type="match status" value="1"/>
</dbReference>
<sequence>HYTIHNVIYESRPSFPVTANLYIPTGLTARAPAVLGTCGHAVPGKASDLYQAFSANLARQGYVVLTYDPISQGERFQFALSEDLGRATEGTAAHNVMGNQMSLVGDFFGSWRVGDDIRSLDYLLSRPEVDPTRVGLTGNSGGGTMTTFLTGLDARFTMAAPSCFVTPYLYNLENEEPQDAEQTPPGLLGAGLDMADFYIAYLPRPTLLMGQEKDFFDTRGLREIYRELKRLYGIVGRGDDVKLFIGPREHGLNMQLNPIPTTNNKAAIPNAASPLSHQPPQPCSKRTRC</sequence>
<evidence type="ECO:0000256" key="1">
    <source>
        <dbReference type="SAM" id="MobiDB-lite"/>
    </source>
</evidence>
<protein>
    <recommendedName>
        <fullName evidence="2">Acetyl xylan esterase domain-containing protein</fullName>
    </recommendedName>
</protein>
<dbReference type="PANTHER" id="PTHR22946:SF8">
    <property type="entry name" value="ACETYL XYLAN ESTERASE DOMAIN-CONTAINING PROTEIN"/>
    <property type="match status" value="1"/>
</dbReference>
<dbReference type="Gene3D" id="3.40.50.1820">
    <property type="entry name" value="alpha/beta hydrolase"/>
    <property type="match status" value="1"/>
</dbReference>
<evidence type="ECO:0000313" key="3">
    <source>
        <dbReference type="EMBL" id="KKL56561.1"/>
    </source>
</evidence>
<dbReference type="InterPro" id="IPR008391">
    <property type="entry name" value="AXE1_dom"/>
</dbReference>
<dbReference type="InterPro" id="IPR029058">
    <property type="entry name" value="AB_hydrolase_fold"/>
</dbReference>
<dbReference type="EMBL" id="LAZR01030449">
    <property type="protein sequence ID" value="KKL56561.1"/>
    <property type="molecule type" value="Genomic_DNA"/>
</dbReference>
<reference evidence="3" key="1">
    <citation type="journal article" date="2015" name="Nature">
        <title>Complex archaea that bridge the gap between prokaryotes and eukaryotes.</title>
        <authorList>
            <person name="Spang A."/>
            <person name="Saw J.H."/>
            <person name="Jorgensen S.L."/>
            <person name="Zaremba-Niedzwiedzka K."/>
            <person name="Martijn J."/>
            <person name="Lind A.E."/>
            <person name="van Eijk R."/>
            <person name="Schleper C."/>
            <person name="Guy L."/>
            <person name="Ettema T.J."/>
        </authorList>
    </citation>
    <scope>NUCLEOTIDE SEQUENCE</scope>
</reference>
<accession>A0A0F9DS50</accession>
<comment type="caution">
    <text evidence="3">The sequence shown here is derived from an EMBL/GenBank/DDBJ whole genome shotgun (WGS) entry which is preliminary data.</text>
</comment>
<evidence type="ECO:0000259" key="2">
    <source>
        <dbReference type="Pfam" id="PF05448"/>
    </source>
</evidence>